<dbReference type="STRING" id="683228.GA0070617_3722"/>
<reference evidence="2" key="1">
    <citation type="submission" date="2016-06" db="EMBL/GenBank/DDBJ databases">
        <authorList>
            <person name="Varghese N."/>
            <person name="Submissions Spin"/>
        </authorList>
    </citation>
    <scope>NUCLEOTIDE SEQUENCE [LARGE SCALE GENOMIC DNA]</scope>
    <source>
        <strain evidence="2">DSM 45577</strain>
    </source>
</reference>
<organism evidence="1 2">
    <name type="scientific">Micromonospora yangpuensis</name>
    <dbReference type="NCBI Taxonomy" id="683228"/>
    <lineage>
        <taxon>Bacteria</taxon>
        <taxon>Bacillati</taxon>
        <taxon>Actinomycetota</taxon>
        <taxon>Actinomycetes</taxon>
        <taxon>Micromonosporales</taxon>
        <taxon>Micromonosporaceae</taxon>
        <taxon>Micromonospora</taxon>
    </lineage>
</organism>
<dbReference type="AlphaFoldDB" id="A0A1C6UVP1"/>
<dbReference type="Pfam" id="PF01042">
    <property type="entry name" value="Ribonuc_L-PSP"/>
    <property type="match status" value="1"/>
</dbReference>
<dbReference type="InterPro" id="IPR006175">
    <property type="entry name" value="YjgF/YER057c/UK114"/>
</dbReference>
<evidence type="ECO:0000313" key="1">
    <source>
        <dbReference type="EMBL" id="SCL58107.1"/>
    </source>
</evidence>
<dbReference type="InterPro" id="IPR035959">
    <property type="entry name" value="RutC-like_sf"/>
</dbReference>
<name>A0A1C6UVP1_9ACTN</name>
<dbReference type="SUPFAM" id="SSF55298">
    <property type="entry name" value="YjgF-like"/>
    <property type="match status" value="1"/>
</dbReference>
<keyword evidence="2" id="KW-1185">Reference proteome</keyword>
<dbReference type="PANTHER" id="PTHR43857:SF1">
    <property type="entry name" value="YJGH FAMILY PROTEIN"/>
    <property type="match status" value="1"/>
</dbReference>
<dbReference type="RefSeq" id="WP_091439805.1">
    <property type="nucleotide sequence ID" value="NZ_BMMJ01000014.1"/>
</dbReference>
<gene>
    <name evidence="1" type="ORF">GA0070617_3722</name>
</gene>
<accession>A0A1C6UVP1</accession>
<dbReference type="OrthoDB" id="9799840at2"/>
<protein>
    <submittedName>
        <fullName evidence="1">Enamine deaminase RidA, house cleaning of reactive enamine intermediates, YjgF/YER057c/UK114 family</fullName>
    </submittedName>
</protein>
<dbReference type="Gene3D" id="3.30.1330.40">
    <property type="entry name" value="RutC-like"/>
    <property type="match status" value="1"/>
</dbReference>
<dbReference type="CDD" id="cd00448">
    <property type="entry name" value="YjgF_YER057c_UK114_family"/>
    <property type="match status" value="1"/>
</dbReference>
<dbReference type="Proteomes" id="UP000198937">
    <property type="component" value="Unassembled WGS sequence"/>
</dbReference>
<dbReference type="PANTHER" id="PTHR43857">
    <property type="entry name" value="BLR7761 PROTEIN"/>
    <property type="match status" value="1"/>
</dbReference>
<dbReference type="EMBL" id="FMIA01000002">
    <property type="protein sequence ID" value="SCL58107.1"/>
    <property type="molecule type" value="Genomic_DNA"/>
</dbReference>
<evidence type="ECO:0000313" key="2">
    <source>
        <dbReference type="Proteomes" id="UP000198937"/>
    </source>
</evidence>
<proteinExistence type="predicted"/>
<sequence>MARISDTFNHGVGWEAAYGYSQAIRVGDTVYVSGQLSHDDQGIVGENDIHRQCEVTFAHLDRVLAHFGATRRQIIETTVILTNLRENFGPAAAAHSAYFGDHRPTSTTFGAVELALPGQVVEIGAVVLLDLPR</sequence>